<dbReference type="PANTHER" id="PTHR47331:SF1">
    <property type="entry name" value="GAG-LIKE PROTEIN"/>
    <property type="match status" value="1"/>
</dbReference>
<dbReference type="RefSeq" id="XP_009047241.1">
    <property type="nucleotide sequence ID" value="XM_009048993.1"/>
</dbReference>
<dbReference type="GeneID" id="20237283"/>
<reference evidence="1 2" key="1">
    <citation type="journal article" date="2013" name="Nature">
        <title>Insights into bilaterian evolution from three spiralian genomes.</title>
        <authorList>
            <person name="Simakov O."/>
            <person name="Marletaz F."/>
            <person name="Cho S.J."/>
            <person name="Edsinger-Gonzales E."/>
            <person name="Havlak P."/>
            <person name="Hellsten U."/>
            <person name="Kuo D.H."/>
            <person name="Larsson T."/>
            <person name="Lv J."/>
            <person name="Arendt D."/>
            <person name="Savage R."/>
            <person name="Osoegawa K."/>
            <person name="de Jong P."/>
            <person name="Grimwood J."/>
            <person name="Chapman J.A."/>
            <person name="Shapiro H."/>
            <person name="Aerts A."/>
            <person name="Otillar R.P."/>
            <person name="Terry A.Y."/>
            <person name="Boore J.L."/>
            <person name="Grigoriev I.V."/>
            <person name="Lindberg D.R."/>
            <person name="Seaver E.C."/>
            <person name="Weisblat D.A."/>
            <person name="Putnam N.H."/>
            <person name="Rokhsar D.S."/>
        </authorList>
    </citation>
    <scope>NUCLEOTIDE SEQUENCE [LARGE SCALE GENOMIC DNA]</scope>
</reference>
<sequence length="124" mass="14643">MIERKINSIKKSDEWKQYSQLDLDNLQEAESCILKIEQKRWFSEELKVLDNQQRLKMKSSRIKRLDPVLVSGLIRVGGRLHRSSLEDKVKHPSICEQQQLYSKKLDVNKVIKSTEFVFTELLNV</sequence>
<dbReference type="Proteomes" id="UP000030746">
    <property type="component" value="Unassembled WGS sequence"/>
</dbReference>
<dbReference type="EMBL" id="KB200329">
    <property type="protein sequence ID" value="ESP02083.1"/>
    <property type="molecule type" value="Genomic_DNA"/>
</dbReference>
<keyword evidence="2" id="KW-1185">Reference proteome</keyword>
<dbReference type="OrthoDB" id="10066543at2759"/>
<evidence type="ECO:0000313" key="2">
    <source>
        <dbReference type="Proteomes" id="UP000030746"/>
    </source>
</evidence>
<accession>V4AX11</accession>
<evidence type="ECO:0000313" key="1">
    <source>
        <dbReference type="EMBL" id="ESP02083.1"/>
    </source>
</evidence>
<dbReference type="PANTHER" id="PTHR47331">
    <property type="entry name" value="PHD-TYPE DOMAIN-CONTAINING PROTEIN"/>
    <property type="match status" value="1"/>
</dbReference>
<name>V4AX11_LOTGI</name>
<protein>
    <submittedName>
        <fullName evidence="1">Uncharacterized protein</fullName>
    </submittedName>
</protein>
<dbReference type="KEGG" id="lgi:LOTGIDRAFT_157233"/>
<dbReference type="HOGENOM" id="CLU_2006492_0_0_1"/>
<dbReference type="CTD" id="20237283"/>
<proteinExistence type="predicted"/>
<dbReference type="AlphaFoldDB" id="V4AX11"/>
<organism evidence="1 2">
    <name type="scientific">Lottia gigantea</name>
    <name type="common">Giant owl limpet</name>
    <dbReference type="NCBI Taxonomy" id="225164"/>
    <lineage>
        <taxon>Eukaryota</taxon>
        <taxon>Metazoa</taxon>
        <taxon>Spiralia</taxon>
        <taxon>Lophotrochozoa</taxon>
        <taxon>Mollusca</taxon>
        <taxon>Gastropoda</taxon>
        <taxon>Patellogastropoda</taxon>
        <taxon>Lottioidea</taxon>
        <taxon>Lottiidae</taxon>
        <taxon>Lottia</taxon>
    </lineage>
</organism>
<gene>
    <name evidence="1" type="ORF">LOTGIDRAFT_157233</name>
</gene>